<feature type="compositionally biased region" description="Basic and acidic residues" evidence="6">
    <location>
        <begin position="48"/>
        <end position="63"/>
    </location>
</feature>
<feature type="region of interest" description="Disordered" evidence="6">
    <location>
        <begin position="14"/>
        <end position="63"/>
    </location>
</feature>
<comment type="function">
    <text evidence="4 5">Cell division protein that is part of the divisome complex and is recruited early to the Z-ring. Probably stimulates Z-ring formation, perhaps through the cross-linking of FtsZ protofilaments. Its function overlaps with FtsA.</text>
</comment>
<feature type="region of interest" description="Disordered" evidence="6">
    <location>
        <begin position="79"/>
        <end position="103"/>
    </location>
</feature>
<evidence type="ECO:0000313" key="7">
    <source>
        <dbReference type="EMBL" id="MSS82454.1"/>
    </source>
</evidence>
<comment type="subcellular location">
    <subcellularLocation>
        <location evidence="5">Cytoplasm</location>
    </subcellularLocation>
    <text evidence="5">Localizes to the division site, in a FtsZ-dependent manner.</text>
</comment>
<name>A0A6N7VL70_ACIFE</name>
<dbReference type="Gene3D" id="3.30.110.150">
    <property type="entry name" value="SepF-like protein"/>
    <property type="match status" value="1"/>
</dbReference>
<gene>
    <name evidence="5" type="primary">sepF</name>
    <name evidence="7" type="ORF">FX155_07595</name>
</gene>
<evidence type="ECO:0000256" key="1">
    <source>
        <dbReference type="ARBA" id="ARBA00022618"/>
    </source>
</evidence>
<feature type="compositionally biased region" description="Basic and acidic residues" evidence="6">
    <location>
        <begin position="79"/>
        <end position="98"/>
    </location>
</feature>
<comment type="caution">
    <text evidence="7">The sequence shown here is derived from an EMBL/GenBank/DDBJ whole genome shotgun (WGS) entry which is preliminary data.</text>
</comment>
<dbReference type="AlphaFoldDB" id="A0A6N7VL70"/>
<keyword evidence="5" id="KW-0963">Cytoplasm</keyword>
<evidence type="ECO:0000313" key="8">
    <source>
        <dbReference type="Proteomes" id="UP000441455"/>
    </source>
</evidence>
<protein>
    <recommendedName>
        <fullName evidence="5">Cell division protein SepF</fullName>
    </recommendedName>
</protein>
<dbReference type="PANTHER" id="PTHR35798:SF1">
    <property type="entry name" value="CELL DIVISION PROTEIN SEPF"/>
    <property type="match status" value="1"/>
</dbReference>
<keyword evidence="3 5" id="KW-0131">Cell cycle</keyword>
<reference evidence="7 8" key="1">
    <citation type="submission" date="2019-08" db="EMBL/GenBank/DDBJ databases">
        <title>In-depth cultivation of the pig gut microbiome towards novel bacterial diversity and tailored functional studies.</title>
        <authorList>
            <person name="Wylensek D."/>
            <person name="Hitch T.C.A."/>
            <person name="Clavel T."/>
        </authorList>
    </citation>
    <scope>NUCLEOTIDE SEQUENCE [LARGE SCALE GENOMIC DNA]</scope>
    <source>
        <strain evidence="7 8">WCA-389-WT-5B</strain>
    </source>
</reference>
<dbReference type="Pfam" id="PF04472">
    <property type="entry name" value="SepF"/>
    <property type="match status" value="1"/>
</dbReference>
<comment type="similarity">
    <text evidence="5">Belongs to the SepF family.</text>
</comment>
<evidence type="ECO:0000256" key="6">
    <source>
        <dbReference type="SAM" id="MobiDB-lite"/>
    </source>
</evidence>
<dbReference type="EMBL" id="VULN01000010">
    <property type="protein sequence ID" value="MSS82454.1"/>
    <property type="molecule type" value="Genomic_DNA"/>
</dbReference>
<accession>A0A6N7VL70</accession>
<sequence length="201" mass="22885">MKKISKLLEYFGLVNGEDKQETDETMETQQQDEGKVVPMFGSGSAGTWRDKSSDREYDKYDRPYEKTYEKPYDKVFDKDYDSTADSSREETSSSRTGDKVLSMPVNRNPVSVVVIEPIDFNDSQKMADYLCKNQPVVINFEDTDADVRKRIIDFISGTIYALDGTLRKIGRNLLVCAPPNVDIDTENTNFGSEGSNDPWQR</sequence>
<organism evidence="7 8">
    <name type="scientific">Acidaminococcus fermentans</name>
    <dbReference type="NCBI Taxonomy" id="905"/>
    <lineage>
        <taxon>Bacteria</taxon>
        <taxon>Bacillati</taxon>
        <taxon>Bacillota</taxon>
        <taxon>Negativicutes</taxon>
        <taxon>Acidaminococcales</taxon>
        <taxon>Acidaminococcaceae</taxon>
        <taxon>Acidaminococcus</taxon>
    </lineage>
</organism>
<dbReference type="GO" id="GO:0005737">
    <property type="term" value="C:cytoplasm"/>
    <property type="evidence" value="ECO:0007669"/>
    <property type="project" value="UniProtKB-SubCell"/>
</dbReference>
<proteinExistence type="inferred from homology"/>
<evidence type="ECO:0000256" key="5">
    <source>
        <dbReference type="HAMAP-Rule" id="MF_01197"/>
    </source>
</evidence>
<evidence type="ECO:0000256" key="3">
    <source>
        <dbReference type="ARBA" id="ARBA00023306"/>
    </source>
</evidence>
<dbReference type="OrthoDB" id="9815206at2"/>
<comment type="subunit">
    <text evidence="5">Homodimer. Interacts with FtsZ.</text>
</comment>
<dbReference type="PANTHER" id="PTHR35798">
    <property type="entry name" value="CELL DIVISION PROTEIN SEPF"/>
    <property type="match status" value="1"/>
</dbReference>
<dbReference type="InterPro" id="IPR007561">
    <property type="entry name" value="Cell_div_SepF/SepF-rel"/>
</dbReference>
<keyword evidence="1 5" id="KW-0132">Cell division</keyword>
<keyword evidence="2 5" id="KW-0717">Septation</keyword>
<dbReference type="InterPro" id="IPR023052">
    <property type="entry name" value="Cell_div_SepF"/>
</dbReference>
<evidence type="ECO:0000256" key="2">
    <source>
        <dbReference type="ARBA" id="ARBA00023210"/>
    </source>
</evidence>
<dbReference type="GO" id="GO:0043093">
    <property type="term" value="P:FtsZ-dependent cytokinesis"/>
    <property type="evidence" value="ECO:0007669"/>
    <property type="project" value="UniProtKB-UniRule"/>
</dbReference>
<dbReference type="RefSeq" id="WP_154488301.1">
    <property type="nucleotide sequence ID" value="NZ_JAYLVM010000117.1"/>
</dbReference>
<dbReference type="GO" id="GO:0000917">
    <property type="term" value="P:division septum assembly"/>
    <property type="evidence" value="ECO:0007669"/>
    <property type="project" value="UniProtKB-KW"/>
</dbReference>
<evidence type="ECO:0000256" key="4">
    <source>
        <dbReference type="ARBA" id="ARBA00044936"/>
    </source>
</evidence>
<dbReference type="HAMAP" id="MF_01197">
    <property type="entry name" value="SepF"/>
    <property type="match status" value="1"/>
</dbReference>
<dbReference type="Proteomes" id="UP000441455">
    <property type="component" value="Unassembled WGS sequence"/>
</dbReference>
<dbReference type="InterPro" id="IPR038594">
    <property type="entry name" value="SepF-like_sf"/>
</dbReference>